<dbReference type="RefSeq" id="WP_139680415.1">
    <property type="nucleotide sequence ID" value="NZ_CP040846.1"/>
</dbReference>
<organism evidence="1 2">
    <name type="scientific">Thermococcus indicus</name>
    <dbReference type="NCBI Taxonomy" id="2586643"/>
    <lineage>
        <taxon>Archaea</taxon>
        <taxon>Methanobacteriati</taxon>
        <taxon>Methanobacteriota</taxon>
        <taxon>Thermococci</taxon>
        <taxon>Thermococcales</taxon>
        <taxon>Thermococcaceae</taxon>
        <taxon>Thermococcus</taxon>
    </lineage>
</organism>
<accession>A0A4Y5SKZ3</accession>
<gene>
    <name evidence="1" type="ORF">FH039_04845</name>
</gene>
<proteinExistence type="predicted"/>
<sequence length="251" mass="28500">MDGPLDIFPSSILHRSTVAVIYDAYSSAWQMLFLLLREAMENEYFAVISNYSVPLRSLISRFQSVGVDAEDALIDDKLAIIDVFGSRYSPLRPKIRNVFYLDRVEPETINPKVDMIYCGPLRERLKSDRAVRMVYTLDGAAMMLGEEQTLKLLNQTIAHKSVRFPESSLFLALNADMVSRRFAAWVSNVSDYVILAKSWIREDHVKELLYFIKAPYADFEPGVYSLRVSAGKKKITLERLSAPEPGSSAEE</sequence>
<keyword evidence="2" id="KW-1185">Reference proteome</keyword>
<dbReference type="Proteomes" id="UP000306007">
    <property type="component" value="Chromosome"/>
</dbReference>
<reference evidence="1 2" key="1">
    <citation type="submission" date="2019-06" db="EMBL/GenBank/DDBJ databases">
        <title>Thermococcus indicus sp. nov., a Fe(III)-reducing hyperthermophilic archaeon isolated from the Onnuri vent field of the Central Indian Ocean ridge.</title>
        <authorList>
            <person name="Lim J.K."/>
            <person name="Kim Y.J."/>
            <person name="Kwon K.K."/>
        </authorList>
    </citation>
    <scope>NUCLEOTIDE SEQUENCE [LARGE SCALE GENOMIC DNA]</scope>
    <source>
        <strain evidence="1 2">IOH1</strain>
    </source>
</reference>
<dbReference type="KEGG" id="tic:FH039_04845"/>
<dbReference type="InterPro" id="IPR027417">
    <property type="entry name" value="P-loop_NTPase"/>
</dbReference>
<evidence type="ECO:0000313" key="1">
    <source>
        <dbReference type="EMBL" id="QDA31064.1"/>
    </source>
</evidence>
<dbReference type="AlphaFoldDB" id="A0A4Y5SKZ3"/>
<dbReference type="EMBL" id="CP040846">
    <property type="protein sequence ID" value="QDA31064.1"/>
    <property type="molecule type" value="Genomic_DNA"/>
</dbReference>
<dbReference type="OrthoDB" id="84596at2157"/>
<name>A0A4Y5SKZ3_9EURY</name>
<evidence type="ECO:0000313" key="2">
    <source>
        <dbReference type="Proteomes" id="UP000306007"/>
    </source>
</evidence>
<dbReference type="Gene3D" id="3.40.50.300">
    <property type="entry name" value="P-loop containing nucleotide triphosphate hydrolases"/>
    <property type="match status" value="1"/>
</dbReference>
<protein>
    <recommendedName>
        <fullName evidence="3">KaiC-like domain-containing protein</fullName>
    </recommendedName>
</protein>
<dbReference type="GeneID" id="40474487"/>
<evidence type="ECO:0008006" key="3">
    <source>
        <dbReference type="Google" id="ProtNLM"/>
    </source>
</evidence>